<evidence type="ECO:0000313" key="6">
    <source>
        <dbReference type="Proteomes" id="UP000192815"/>
    </source>
</evidence>
<dbReference type="Pfam" id="PF25023">
    <property type="entry name" value="TEN_YD-shell"/>
    <property type="match status" value="1"/>
</dbReference>
<dbReference type="RefSeq" id="WP_244182639.1">
    <property type="nucleotide sequence ID" value="NZ_CBCRZR010000005.1"/>
</dbReference>
<evidence type="ECO:0000259" key="4">
    <source>
        <dbReference type="Pfam" id="PF25023"/>
    </source>
</evidence>
<feature type="region of interest" description="Disordered" evidence="2">
    <location>
        <begin position="1590"/>
        <end position="1627"/>
    </location>
</feature>
<dbReference type="InterPro" id="IPR050708">
    <property type="entry name" value="T6SS_VgrG/RHS"/>
</dbReference>
<dbReference type="InterPro" id="IPR022385">
    <property type="entry name" value="Rhs_assc_core"/>
</dbReference>
<evidence type="ECO:0000256" key="1">
    <source>
        <dbReference type="ARBA" id="ARBA00022737"/>
    </source>
</evidence>
<evidence type="ECO:0000256" key="2">
    <source>
        <dbReference type="SAM" id="MobiDB-lite"/>
    </source>
</evidence>
<feature type="region of interest" description="Disordered" evidence="2">
    <location>
        <begin position="980"/>
        <end position="1002"/>
    </location>
</feature>
<dbReference type="InterPro" id="IPR056823">
    <property type="entry name" value="TEN-like_YD-shell"/>
</dbReference>
<keyword evidence="6" id="KW-1185">Reference proteome</keyword>
<gene>
    <name evidence="5" type="ORF">BZK31_06500</name>
</gene>
<dbReference type="PANTHER" id="PTHR32305">
    <property type="match status" value="1"/>
</dbReference>
<feature type="compositionally biased region" description="Polar residues" evidence="2">
    <location>
        <begin position="1595"/>
        <end position="1604"/>
    </location>
</feature>
<accession>A0A1X0N952</accession>
<feature type="compositionally biased region" description="Low complexity" evidence="2">
    <location>
        <begin position="1605"/>
        <end position="1627"/>
    </location>
</feature>
<protein>
    <submittedName>
        <fullName evidence="5">Sugar-binding protein</fullName>
    </submittedName>
</protein>
<dbReference type="NCBIfam" id="TIGR01643">
    <property type="entry name" value="YD_repeat_2x"/>
    <property type="match status" value="2"/>
</dbReference>
<evidence type="ECO:0000313" key="5">
    <source>
        <dbReference type="EMBL" id="ORC60406.1"/>
    </source>
</evidence>
<keyword evidence="3" id="KW-1133">Transmembrane helix</keyword>
<dbReference type="STRING" id="1958950.BZK31_06500"/>
<dbReference type="Gene3D" id="2.180.10.10">
    <property type="entry name" value="RHS repeat-associated core"/>
    <property type="match status" value="3"/>
</dbReference>
<feature type="transmembrane region" description="Helical" evidence="3">
    <location>
        <begin position="1553"/>
        <end position="1571"/>
    </location>
</feature>
<sequence>MTASTSVHSNALNFMSCLKSGVDSRTGLYNVSINLPELQANDLRGPGITPTLSYSPLLTQDIGYGLGWSLQLSHYDPDSHILSLGTGETFCVDGTSNSRFIKRTLRTRYTKRTRSTRPAAAASKTDSAKRKTYSKQTRVSKRTRRVVHTRIGKLTMSEKKLDTFHFYKVDDYHFRVAHKSGLIEILKVHSSGNKRMAWPEQIIAASGHRVWLTHKPFGNTQLLESIRDDLDRTLLNIQREGDSSVKISLYPEAGPKGEALAQFIMYLTSSSRYVSRITLPTENQASWRFEYGIENDGQVCIKHVETPTGSQEFVHYQDRGHEFPVSAHRPPLPRVTRHVVDPGFEQPQIDVRYTYKQSHNFLGAGLNVAWEDNGLDNLFKYLGTYDYACTESLWVDDVAVRSIERTFNRFHLVAREVTTQNQHRQTVETTYYIEEGKRYSEQPAYCQMPKDVKTTWTVLNQPERSRSETISNTYDSHGNLLMKTRADGIVETQTWYPAEGVEGECPPNAEGFVCQLKERTVTPALSDQDGAPTLTTRFRYAAFPTTSGSELPEWIVPQTETLVHLDADGPGKDVELQQTVNTYSNLPDQPFLHGRLQRQTLSLNGKSTHTDYVYSLIDSAQLHVPVQQITKTLSTDFDNVSSTSVRQLSPLTGHEWLTLAEGVENRYEYDALNRLTRETTAKDTDFEATRDYQYILCATVGEHAEQVLTNAHGVKTRSCMDGIGRAIYEEQDNIDTVDPKVMCQTYAALYSPWNNVQQETAYDYRNGQQKPLTRYFAYDDWNQQCTITGDDGVQSHQHFNPIGNDEYDGAIQENWIQSSGSTPDISNHSEAWLNLFGKPIRLKTLGALKEVVGTQHFLYDGLGRCTSQTDELGVNTQFGYDAWSRMATTLLPDNSVITRDYAAHSSAELPIALEVIHEDSTTKTLAGTQGFDGLQRLTQTRTGPRIECYAYEDDQKQVKTRTTAKGDEISFTYNPALTSQPLTSSAKDEQSTFTYNPKSGRLTGAENVQGKRTYAYDVLNRLKEESWLDEQKRTWKTQYETSFQGLPIKRTELQQGDDPGLDTVFGYDDLGRVESIVQGNLKVCVEYDPLSRPGCLVTHDLSAGTALTTRLEYDHQGREVLRRQRLNQQTERTLEQVWNSDGLLKSRHLKEGDSSLLCEQFKYDVRGRLTVYDCSGSSLPRDAQGRKIVSQVFSFDALDNIKYLQTTFYEDAAEETEPKSELAIFNYAIDDPCQLSSVTYSLSGTTANLRYDENGNQLNDEHGQTLSYDSQGRLVAVHSPDGQPISQYRYDSHDDLISVRHGHESQILRFYQDQQLSSSVQDDRRTHYLHLDEQPLGQQSAGKDEETLLLLTDQNNSVLGECQQDTLRAAVYNAYGGRHSDELLLTTLGFNGEVRDTSSGWYLLGKGYRAYNPTLMRFQSPDSLSPFASGGVNPYMYCLGNPIALRDPTGHDASTQGGPLPRPYEEKRSSGSGGAGWMSWIGVAVSAFFAVTGVMSLIMTAGLSAPISVPMIGLGVAEGTAATVALVATTALTATAAAAGAVAAVSGDQTASYIAYAAGFASMGTGLIRSASRLFQPAKLASKAVDTTVDGVSGGSRSAIGTQTSRSGSVSSVSSASSASPASSASSASSASASAMSTLSGGTIRSRSSLGSIDLSLFEPARGALKPVAITTTQNSAELLRINQLRGVGANVSEAIRIVRTEHFAERSGLANNVISSIRT</sequence>
<keyword evidence="3" id="KW-0812">Transmembrane</keyword>
<dbReference type="EMBL" id="MUIO01000019">
    <property type="protein sequence ID" value="ORC60406.1"/>
    <property type="molecule type" value="Genomic_DNA"/>
</dbReference>
<feature type="compositionally biased region" description="Polar residues" evidence="2">
    <location>
        <begin position="980"/>
        <end position="997"/>
    </location>
</feature>
<evidence type="ECO:0000256" key="3">
    <source>
        <dbReference type="SAM" id="Phobius"/>
    </source>
</evidence>
<proteinExistence type="predicted"/>
<feature type="transmembrane region" description="Helical" evidence="3">
    <location>
        <begin position="1477"/>
        <end position="1503"/>
    </location>
</feature>
<dbReference type="NCBIfam" id="TIGR03696">
    <property type="entry name" value="Rhs_assc_core"/>
    <property type="match status" value="1"/>
</dbReference>
<reference evidence="6" key="1">
    <citation type="submission" date="2017-02" db="EMBL/GenBank/DDBJ databases">
        <title>Pseudomonas floridae sp. nov., a novel pathogenic bacterial species isolated from tomato.</title>
        <authorList>
            <person name="Timilsina S."/>
            <person name="Vallad G.E."/>
            <person name="Jones J.B."/>
        </authorList>
    </citation>
    <scope>NUCLEOTIDE SEQUENCE [LARGE SCALE GENOMIC DNA]</scope>
    <source>
        <strain evidence="6">GEV388</strain>
    </source>
</reference>
<keyword evidence="1" id="KW-0677">Repeat</keyword>
<feature type="compositionally biased region" description="Low complexity" evidence="2">
    <location>
        <begin position="116"/>
        <end position="125"/>
    </location>
</feature>
<feature type="region of interest" description="Disordered" evidence="2">
    <location>
        <begin position="1448"/>
        <end position="1469"/>
    </location>
</feature>
<dbReference type="PANTHER" id="PTHR32305:SF15">
    <property type="entry name" value="PROTEIN RHSA-RELATED"/>
    <property type="match status" value="1"/>
</dbReference>
<feature type="domain" description="Teneurin-like YD-shell" evidence="4">
    <location>
        <begin position="854"/>
        <end position="1422"/>
    </location>
</feature>
<dbReference type="Proteomes" id="UP000192815">
    <property type="component" value="Unassembled WGS sequence"/>
</dbReference>
<feature type="compositionally biased region" description="Basic residues" evidence="2">
    <location>
        <begin position="130"/>
        <end position="144"/>
    </location>
</feature>
<name>A0A1X0N952_9PSED</name>
<dbReference type="InterPro" id="IPR006530">
    <property type="entry name" value="YD"/>
</dbReference>
<organism evidence="5 6">
    <name type="scientific">Pseudomonas floridensis</name>
    <dbReference type="NCBI Taxonomy" id="1958950"/>
    <lineage>
        <taxon>Bacteria</taxon>
        <taxon>Pseudomonadati</taxon>
        <taxon>Pseudomonadota</taxon>
        <taxon>Gammaproteobacteria</taxon>
        <taxon>Pseudomonadales</taxon>
        <taxon>Pseudomonadaceae</taxon>
        <taxon>Pseudomonas</taxon>
    </lineage>
</organism>
<comment type="caution">
    <text evidence="5">The sequence shown here is derived from an EMBL/GenBank/DDBJ whole genome shotgun (WGS) entry which is preliminary data.</text>
</comment>
<feature type="region of interest" description="Disordered" evidence="2">
    <location>
        <begin position="111"/>
        <end position="144"/>
    </location>
</feature>
<keyword evidence="3" id="KW-0472">Membrane</keyword>